<name>A0A5J4W6L4_9EUKA</name>
<protein>
    <submittedName>
        <fullName evidence="1">Uncharacterized protein</fullName>
    </submittedName>
</protein>
<comment type="caution">
    <text evidence="1">The sequence shown here is derived from an EMBL/GenBank/DDBJ whole genome shotgun (WGS) entry which is preliminary data.</text>
</comment>
<dbReference type="AlphaFoldDB" id="A0A5J4W6L4"/>
<dbReference type="Proteomes" id="UP000324800">
    <property type="component" value="Unassembled WGS sequence"/>
</dbReference>
<reference evidence="1 2" key="1">
    <citation type="submission" date="2019-03" db="EMBL/GenBank/DDBJ databases">
        <title>Single cell metagenomics reveals metabolic interactions within the superorganism composed of flagellate Streblomastix strix and complex community of Bacteroidetes bacteria on its surface.</title>
        <authorList>
            <person name="Treitli S.C."/>
            <person name="Kolisko M."/>
            <person name="Husnik F."/>
            <person name="Keeling P."/>
            <person name="Hampl V."/>
        </authorList>
    </citation>
    <scope>NUCLEOTIDE SEQUENCE [LARGE SCALE GENOMIC DNA]</scope>
    <source>
        <strain evidence="1">ST1C</strain>
    </source>
</reference>
<proteinExistence type="predicted"/>
<organism evidence="1 2">
    <name type="scientific">Streblomastix strix</name>
    <dbReference type="NCBI Taxonomy" id="222440"/>
    <lineage>
        <taxon>Eukaryota</taxon>
        <taxon>Metamonada</taxon>
        <taxon>Preaxostyla</taxon>
        <taxon>Oxymonadida</taxon>
        <taxon>Streblomastigidae</taxon>
        <taxon>Streblomastix</taxon>
    </lineage>
</organism>
<dbReference type="EMBL" id="SNRW01003338">
    <property type="protein sequence ID" value="KAA6390109.1"/>
    <property type="molecule type" value="Genomic_DNA"/>
</dbReference>
<evidence type="ECO:0000313" key="2">
    <source>
        <dbReference type="Proteomes" id="UP000324800"/>
    </source>
</evidence>
<gene>
    <name evidence="1" type="ORF">EZS28_014358</name>
</gene>
<accession>A0A5J4W6L4</accession>
<sequence>MNESCKSVTQIPTLLRTLTELTRFRLGTHLNQEEDRLRLEVRKWSKDCLRLIQCYGDADDQSELVNIGYGRAISLSFYTAGGIGEGQDAKIEVGLNYIWWFLRELHEGRNNYPQPSFRPLPLLARRTEEQIEEQGANEEIEAQMKNNGLGSGIKDWANGVKANILNRFIHNNRI</sequence>
<evidence type="ECO:0000313" key="1">
    <source>
        <dbReference type="EMBL" id="KAA6390109.1"/>
    </source>
</evidence>